<evidence type="ECO:0000313" key="3">
    <source>
        <dbReference type="EMBL" id="KAJ2926176.1"/>
    </source>
</evidence>
<accession>A0A9W8J0B8</accession>
<proteinExistence type="predicted"/>
<evidence type="ECO:0000313" key="2">
    <source>
        <dbReference type="EMBL" id="KAJ2924560.1"/>
    </source>
</evidence>
<dbReference type="EMBL" id="JANBPK010001077">
    <property type="protein sequence ID" value="KAJ2926176.1"/>
    <property type="molecule type" value="Genomic_DNA"/>
</dbReference>
<evidence type="ECO:0000256" key="1">
    <source>
        <dbReference type="SAM" id="Phobius"/>
    </source>
</evidence>
<feature type="non-terminal residue" evidence="3">
    <location>
        <position position="1"/>
    </location>
</feature>
<keyword evidence="1" id="KW-0472">Membrane</keyword>
<sequence length="35" mass="3886">MLQKLITYAINRGVLTSVCALLSILLFTFASGTYY</sequence>
<dbReference type="Proteomes" id="UP001140091">
    <property type="component" value="Unassembled WGS sequence"/>
</dbReference>
<dbReference type="AlphaFoldDB" id="A0A9W8J0B8"/>
<feature type="transmembrane region" description="Helical" evidence="1">
    <location>
        <begin position="12"/>
        <end position="34"/>
    </location>
</feature>
<gene>
    <name evidence="3" type="ORF">H1R20_g10909</name>
    <name evidence="2" type="ORF">H1R20_g12543</name>
</gene>
<name>A0A9W8J0B8_9AGAR</name>
<dbReference type="OrthoDB" id="3066090at2759"/>
<comment type="caution">
    <text evidence="3">The sequence shown here is derived from an EMBL/GenBank/DDBJ whole genome shotgun (WGS) entry which is preliminary data.</text>
</comment>
<organism evidence="3 4">
    <name type="scientific">Candolleomyces eurysporus</name>
    <dbReference type="NCBI Taxonomy" id="2828524"/>
    <lineage>
        <taxon>Eukaryota</taxon>
        <taxon>Fungi</taxon>
        <taxon>Dikarya</taxon>
        <taxon>Basidiomycota</taxon>
        <taxon>Agaricomycotina</taxon>
        <taxon>Agaricomycetes</taxon>
        <taxon>Agaricomycetidae</taxon>
        <taxon>Agaricales</taxon>
        <taxon>Agaricineae</taxon>
        <taxon>Psathyrellaceae</taxon>
        <taxon>Candolleomyces</taxon>
    </lineage>
</organism>
<evidence type="ECO:0000313" key="4">
    <source>
        <dbReference type="Proteomes" id="UP001140091"/>
    </source>
</evidence>
<keyword evidence="1" id="KW-1133">Transmembrane helix</keyword>
<keyword evidence="1" id="KW-0812">Transmembrane</keyword>
<protein>
    <submittedName>
        <fullName evidence="3">Uncharacterized protein</fullName>
    </submittedName>
</protein>
<reference evidence="3" key="1">
    <citation type="submission" date="2022-06" db="EMBL/GenBank/DDBJ databases">
        <title>Genome Sequence of Candolleomyces eurysporus.</title>
        <authorList>
            <person name="Buettner E."/>
        </authorList>
    </citation>
    <scope>NUCLEOTIDE SEQUENCE</scope>
    <source>
        <strain evidence="3">VTCC 930004</strain>
    </source>
</reference>
<keyword evidence="4" id="KW-1185">Reference proteome</keyword>
<dbReference type="EMBL" id="JANBPK010001215">
    <property type="protein sequence ID" value="KAJ2924560.1"/>
    <property type="molecule type" value="Genomic_DNA"/>
</dbReference>